<dbReference type="Pfam" id="PF07683">
    <property type="entry name" value="CobW_C"/>
    <property type="match status" value="1"/>
</dbReference>
<dbReference type="GO" id="GO:0000166">
    <property type="term" value="F:nucleotide binding"/>
    <property type="evidence" value="ECO:0007669"/>
    <property type="project" value="UniProtKB-KW"/>
</dbReference>
<evidence type="ECO:0000259" key="7">
    <source>
        <dbReference type="SMART" id="SM00833"/>
    </source>
</evidence>
<keyword evidence="1" id="KW-0547">Nucleotide-binding</keyword>
<evidence type="ECO:0000256" key="5">
    <source>
        <dbReference type="ARBA" id="ARBA00045658"/>
    </source>
</evidence>
<evidence type="ECO:0000313" key="9">
    <source>
        <dbReference type="Proteomes" id="UP000248079"/>
    </source>
</evidence>
<evidence type="ECO:0000256" key="4">
    <source>
        <dbReference type="ARBA" id="ARBA00034320"/>
    </source>
</evidence>
<organism evidence="8 9">
    <name type="scientific">Marinifilum breve</name>
    <dbReference type="NCBI Taxonomy" id="2184082"/>
    <lineage>
        <taxon>Bacteria</taxon>
        <taxon>Pseudomonadati</taxon>
        <taxon>Bacteroidota</taxon>
        <taxon>Bacteroidia</taxon>
        <taxon>Marinilabiliales</taxon>
        <taxon>Marinifilaceae</taxon>
    </lineage>
</organism>
<dbReference type="RefSeq" id="WP_110359832.1">
    <property type="nucleotide sequence ID" value="NZ_QFLI01000002.1"/>
</dbReference>
<dbReference type="SMART" id="SM00833">
    <property type="entry name" value="CobW_C"/>
    <property type="match status" value="1"/>
</dbReference>
<dbReference type="InterPro" id="IPR051316">
    <property type="entry name" value="Zinc-reg_GTPase_activator"/>
</dbReference>
<evidence type="ECO:0000256" key="1">
    <source>
        <dbReference type="ARBA" id="ARBA00022741"/>
    </source>
</evidence>
<dbReference type="SUPFAM" id="SSF52540">
    <property type="entry name" value="P-loop containing nucleoside triphosphate hydrolases"/>
    <property type="match status" value="1"/>
</dbReference>
<gene>
    <name evidence="8" type="ORF">DF185_06010</name>
</gene>
<dbReference type="InterPro" id="IPR003495">
    <property type="entry name" value="CobW/HypB/UreG_nucleotide-bd"/>
</dbReference>
<dbReference type="Gene3D" id="3.30.1220.10">
    <property type="entry name" value="CobW-like, C-terminal domain"/>
    <property type="match status" value="1"/>
</dbReference>
<evidence type="ECO:0000256" key="3">
    <source>
        <dbReference type="ARBA" id="ARBA00023186"/>
    </source>
</evidence>
<keyword evidence="2" id="KW-0378">Hydrolase</keyword>
<dbReference type="CDD" id="cd03112">
    <property type="entry name" value="CobW-like"/>
    <property type="match status" value="1"/>
</dbReference>
<comment type="caution">
    <text evidence="8">The sequence shown here is derived from an EMBL/GenBank/DDBJ whole genome shotgun (WGS) entry which is preliminary data.</text>
</comment>
<dbReference type="EMBL" id="QFLI01000002">
    <property type="protein sequence ID" value="PXY02198.1"/>
    <property type="molecule type" value="Genomic_DNA"/>
</dbReference>
<dbReference type="PANTHER" id="PTHR13748">
    <property type="entry name" value="COBW-RELATED"/>
    <property type="match status" value="1"/>
</dbReference>
<dbReference type="Pfam" id="PF02492">
    <property type="entry name" value="cobW"/>
    <property type="match status" value="1"/>
</dbReference>
<reference evidence="8 9" key="1">
    <citation type="submission" date="2018-05" db="EMBL/GenBank/DDBJ databases">
        <title>Marinifilum breve JC075T sp. nov., a marine bacterium isolated from Yongle Blue Hole in the South China Sea.</title>
        <authorList>
            <person name="Fu T."/>
        </authorList>
    </citation>
    <scope>NUCLEOTIDE SEQUENCE [LARGE SCALE GENOMIC DNA]</scope>
    <source>
        <strain evidence="8 9">JC075</strain>
    </source>
</reference>
<accession>A0A2V4A0K2</accession>
<keyword evidence="3" id="KW-0143">Chaperone</keyword>
<dbReference type="PANTHER" id="PTHR13748:SF62">
    <property type="entry name" value="COBW DOMAIN-CONTAINING PROTEIN"/>
    <property type="match status" value="1"/>
</dbReference>
<dbReference type="InterPro" id="IPR027417">
    <property type="entry name" value="P-loop_NTPase"/>
</dbReference>
<dbReference type="Gene3D" id="3.40.50.300">
    <property type="entry name" value="P-loop containing nucleotide triphosphate hydrolases"/>
    <property type="match status" value="1"/>
</dbReference>
<name>A0A2V4A0K2_9BACT</name>
<evidence type="ECO:0000256" key="6">
    <source>
        <dbReference type="ARBA" id="ARBA00049117"/>
    </source>
</evidence>
<comment type="similarity">
    <text evidence="4">Belongs to the SIMIBI class G3E GTPase family. ZNG1 subfamily.</text>
</comment>
<comment type="function">
    <text evidence="5">Zinc chaperone that directly transfers zinc cofactor to target proteins, thereby activating them. Zinc is transferred from the CXCC motif in the GTPase domain to the zinc binding site in target proteins in a process requiring GTP hydrolysis.</text>
</comment>
<sequence length="322" mass="36186">MSKIPVTVITGFLGAGKTSLLNNLIAEYSDKKFAIIENEFGEENIDSTLVENIQSEDIFELSNGCICCNLNQELFVVLQKLVESKHDFNHLLIETTGIADPGSILASFISDPIIKNQFELDSVICLVDAKNANSDLKSESVLSKQIAVADIILLNKLDLVNEEEAESILKLIKKQNQHAKIIQSEFSKLGNHQLLDQFSYKPEKIFQHIFGLETNMKGNSSENNHGIQNMLFICDEPLDQMKIGMWLDAFLQFNQDTIYRVKGILNLAGVDNRIILQSVHTQIQATVGKAWNQDEKRESKIVIIGKDLNQEIIKKNLLDLKA</sequence>
<dbReference type="GO" id="GO:0016787">
    <property type="term" value="F:hydrolase activity"/>
    <property type="evidence" value="ECO:0007669"/>
    <property type="project" value="UniProtKB-KW"/>
</dbReference>
<proteinExistence type="inferred from homology"/>
<dbReference type="InterPro" id="IPR036627">
    <property type="entry name" value="CobW-likC_sf"/>
</dbReference>
<evidence type="ECO:0000256" key="2">
    <source>
        <dbReference type="ARBA" id="ARBA00022801"/>
    </source>
</evidence>
<dbReference type="AlphaFoldDB" id="A0A2V4A0K2"/>
<dbReference type="InterPro" id="IPR011629">
    <property type="entry name" value="CobW-like_C"/>
</dbReference>
<dbReference type="SUPFAM" id="SSF90002">
    <property type="entry name" value="Hypothetical protein YjiA, C-terminal domain"/>
    <property type="match status" value="1"/>
</dbReference>
<dbReference type="OrthoDB" id="9808822at2"/>
<feature type="domain" description="CobW C-terminal" evidence="7">
    <location>
        <begin position="227"/>
        <end position="321"/>
    </location>
</feature>
<evidence type="ECO:0000313" key="8">
    <source>
        <dbReference type="EMBL" id="PXY02198.1"/>
    </source>
</evidence>
<keyword evidence="9" id="KW-1185">Reference proteome</keyword>
<protein>
    <submittedName>
        <fullName evidence="8">GTP-binding protein</fullName>
    </submittedName>
</protein>
<comment type="catalytic activity">
    <reaction evidence="6">
        <text>GTP + H2O = GDP + phosphate + H(+)</text>
        <dbReference type="Rhea" id="RHEA:19669"/>
        <dbReference type="ChEBI" id="CHEBI:15377"/>
        <dbReference type="ChEBI" id="CHEBI:15378"/>
        <dbReference type="ChEBI" id="CHEBI:37565"/>
        <dbReference type="ChEBI" id="CHEBI:43474"/>
        <dbReference type="ChEBI" id="CHEBI:58189"/>
    </reaction>
    <physiologicalReaction direction="left-to-right" evidence="6">
        <dbReference type="Rhea" id="RHEA:19670"/>
    </physiologicalReaction>
</comment>
<dbReference type="GO" id="GO:0005737">
    <property type="term" value="C:cytoplasm"/>
    <property type="evidence" value="ECO:0007669"/>
    <property type="project" value="TreeGrafter"/>
</dbReference>
<dbReference type="Proteomes" id="UP000248079">
    <property type="component" value="Unassembled WGS sequence"/>
</dbReference>